<evidence type="ECO:0000313" key="4">
    <source>
        <dbReference type="EMBL" id="KAL0373607.1"/>
    </source>
</evidence>
<accession>A0AAW2R0R2</accession>
<protein>
    <recommendedName>
        <fullName evidence="5">Transposase MuDR plant domain-containing protein</fullName>
    </recommendedName>
</protein>
<dbReference type="Pfam" id="PF10551">
    <property type="entry name" value="MULE"/>
    <property type="match status" value="1"/>
</dbReference>
<reference evidence="4" key="2">
    <citation type="journal article" date="2024" name="Plant">
        <title>Genomic evolution and insights into agronomic trait innovations of Sesamum species.</title>
        <authorList>
            <person name="Miao H."/>
            <person name="Wang L."/>
            <person name="Qu L."/>
            <person name="Liu H."/>
            <person name="Sun Y."/>
            <person name="Le M."/>
            <person name="Wang Q."/>
            <person name="Wei S."/>
            <person name="Zheng Y."/>
            <person name="Lin W."/>
            <person name="Duan Y."/>
            <person name="Cao H."/>
            <person name="Xiong S."/>
            <person name="Wang X."/>
            <person name="Wei L."/>
            <person name="Li C."/>
            <person name="Ma Q."/>
            <person name="Ju M."/>
            <person name="Zhao R."/>
            <person name="Li G."/>
            <person name="Mu C."/>
            <person name="Tian Q."/>
            <person name="Mei H."/>
            <person name="Zhang T."/>
            <person name="Gao T."/>
            <person name="Zhang H."/>
        </authorList>
    </citation>
    <scope>NUCLEOTIDE SEQUENCE</scope>
    <source>
        <strain evidence="4">G02</strain>
    </source>
</reference>
<comment type="caution">
    <text evidence="4">The sequence shown here is derived from an EMBL/GenBank/DDBJ whole genome shotgun (WGS) entry which is preliminary data.</text>
</comment>
<dbReference type="PANTHER" id="PTHR31973">
    <property type="entry name" value="POLYPROTEIN, PUTATIVE-RELATED"/>
    <property type="match status" value="1"/>
</dbReference>
<feature type="domain" description="MULE transposase" evidence="3">
    <location>
        <begin position="264"/>
        <end position="359"/>
    </location>
</feature>
<gene>
    <name evidence="4" type="ORF">Sradi_3276400</name>
</gene>
<sequence length="452" mass="51735">CAESGRVESGRVEGENARDLDSNESSEDSEVDVVNNDVDLEEKRDSDNGEDGGPAHPLFNVEETYDPIFEIGMLFSNKKEFKKALQSHAIKIKRTLKITKNNKRRVYAECGDAECEWKLHAIKVKDEEAFQINLLQPDHSCPQIFGVKNMKTNWLKDKYLQIFKSDPKRCVKGFRVDCINELTVNVSKQQAYGAKKAALKEIEGAPEWQYSRLWDYSEEIRRTNPGSTVVVGTEDNLRESRFSRFYVCFGALKRGLKAGCRPIIGVDGCHLKGPHGGILLTAIGVDPNNNLFPIAYAVVDKECRETWEWFLIILKHDLEIIRDYEYTFMSDKQKGLMQAFGEIFLGSDHRYCVRHLHNNFKVAGFRGLACKNALWNAARACTVSEWKMKMDEMKKLSEAAHDWFNDKPASQWSRSHFSEFPTCDMLLNNVCETFNACILDARETHSNNVRMD</sequence>
<feature type="compositionally biased region" description="Acidic residues" evidence="1">
    <location>
        <begin position="22"/>
        <end position="31"/>
    </location>
</feature>
<feature type="domain" description="Transposase MuDR plant" evidence="2">
    <location>
        <begin position="69"/>
        <end position="132"/>
    </location>
</feature>
<dbReference type="InterPro" id="IPR004332">
    <property type="entry name" value="Transposase_MuDR"/>
</dbReference>
<dbReference type="PANTHER" id="PTHR31973:SF191">
    <property type="entry name" value="OS05G0489400 PROTEIN"/>
    <property type="match status" value="1"/>
</dbReference>
<evidence type="ECO:0000256" key="1">
    <source>
        <dbReference type="SAM" id="MobiDB-lite"/>
    </source>
</evidence>
<name>A0AAW2R0R2_SESRA</name>
<feature type="non-terminal residue" evidence="4">
    <location>
        <position position="1"/>
    </location>
</feature>
<proteinExistence type="predicted"/>
<dbReference type="Pfam" id="PF03108">
    <property type="entry name" value="DBD_Tnp_Mut"/>
    <property type="match status" value="1"/>
</dbReference>
<evidence type="ECO:0000259" key="3">
    <source>
        <dbReference type="Pfam" id="PF10551"/>
    </source>
</evidence>
<evidence type="ECO:0008006" key="5">
    <source>
        <dbReference type="Google" id="ProtNLM"/>
    </source>
</evidence>
<dbReference type="AlphaFoldDB" id="A0AAW2R0R2"/>
<reference evidence="4" key="1">
    <citation type="submission" date="2020-06" db="EMBL/GenBank/DDBJ databases">
        <authorList>
            <person name="Li T."/>
            <person name="Hu X."/>
            <person name="Zhang T."/>
            <person name="Song X."/>
            <person name="Zhang H."/>
            <person name="Dai N."/>
            <person name="Sheng W."/>
            <person name="Hou X."/>
            <person name="Wei L."/>
        </authorList>
    </citation>
    <scope>NUCLEOTIDE SEQUENCE</scope>
    <source>
        <strain evidence="4">G02</strain>
        <tissue evidence="4">Leaf</tissue>
    </source>
</reference>
<organism evidence="4">
    <name type="scientific">Sesamum radiatum</name>
    <name type="common">Black benniseed</name>
    <dbReference type="NCBI Taxonomy" id="300843"/>
    <lineage>
        <taxon>Eukaryota</taxon>
        <taxon>Viridiplantae</taxon>
        <taxon>Streptophyta</taxon>
        <taxon>Embryophyta</taxon>
        <taxon>Tracheophyta</taxon>
        <taxon>Spermatophyta</taxon>
        <taxon>Magnoliopsida</taxon>
        <taxon>eudicotyledons</taxon>
        <taxon>Gunneridae</taxon>
        <taxon>Pentapetalae</taxon>
        <taxon>asterids</taxon>
        <taxon>lamiids</taxon>
        <taxon>Lamiales</taxon>
        <taxon>Pedaliaceae</taxon>
        <taxon>Sesamum</taxon>
    </lineage>
</organism>
<dbReference type="InterPro" id="IPR018289">
    <property type="entry name" value="MULE_transposase_dom"/>
</dbReference>
<feature type="region of interest" description="Disordered" evidence="1">
    <location>
        <begin position="1"/>
        <end position="59"/>
    </location>
</feature>
<dbReference type="EMBL" id="JACGWJ010000014">
    <property type="protein sequence ID" value="KAL0373607.1"/>
    <property type="molecule type" value="Genomic_DNA"/>
</dbReference>
<evidence type="ECO:0000259" key="2">
    <source>
        <dbReference type="Pfam" id="PF03108"/>
    </source>
</evidence>
<feature type="compositionally biased region" description="Basic and acidic residues" evidence="1">
    <location>
        <begin position="1"/>
        <end position="21"/>
    </location>
</feature>